<dbReference type="Gene3D" id="3.90.180.10">
    <property type="entry name" value="Medium-chain alcohol dehydrogenases, catalytic domain"/>
    <property type="match status" value="1"/>
</dbReference>
<keyword evidence="3" id="KW-0444">Lipid biosynthesis</keyword>
<reference evidence="14 15" key="1">
    <citation type="journal article" date="2019" name="Sci. Rep.">
        <title>Comparative genomics of chytrid fungi reveal insights into the obligate biotrophic and pathogenic lifestyle of Synchytrium endobioticum.</title>
        <authorList>
            <person name="van de Vossenberg B.T.L.H."/>
            <person name="Warris S."/>
            <person name="Nguyen H.D.T."/>
            <person name="van Gent-Pelzer M.P.E."/>
            <person name="Joly D.L."/>
            <person name="van de Geest H.C."/>
            <person name="Bonants P.J.M."/>
            <person name="Smith D.S."/>
            <person name="Levesque C.A."/>
            <person name="van der Lee T.A.J."/>
        </authorList>
    </citation>
    <scope>NUCLEOTIDE SEQUENCE [LARGE SCALE GENOMIC DNA]</scope>
    <source>
        <strain evidence="14 15">JEL517</strain>
    </source>
</reference>
<evidence type="ECO:0000256" key="5">
    <source>
        <dbReference type="ARBA" id="ARBA00022857"/>
    </source>
</evidence>
<evidence type="ECO:0000256" key="10">
    <source>
        <dbReference type="ARBA" id="ARBA00023160"/>
    </source>
</evidence>
<evidence type="ECO:0000313" key="14">
    <source>
        <dbReference type="EMBL" id="TPX33488.1"/>
    </source>
</evidence>
<proteinExistence type="inferred from homology"/>
<dbReference type="AlphaFoldDB" id="A0A507C299"/>
<comment type="similarity">
    <text evidence="2">Belongs to the zinc-containing alcohol dehydrogenase family. Quinone oxidoreductase subfamily.</text>
</comment>
<dbReference type="GeneID" id="42004848"/>
<evidence type="ECO:0000313" key="15">
    <source>
        <dbReference type="Proteomes" id="UP000319731"/>
    </source>
</evidence>
<organism evidence="14 15">
    <name type="scientific">Synchytrium microbalum</name>
    <dbReference type="NCBI Taxonomy" id="1806994"/>
    <lineage>
        <taxon>Eukaryota</taxon>
        <taxon>Fungi</taxon>
        <taxon>Fungi incertae sedis</taxon>
        <taxon>Chytridiomycota</taxon>
        <taxon>Chytridiomycota incertae sedis</taxon>
        <taxon>Chytridiomycetes</taxon>
        <taxon>Synchytriales</taxon>
        <taxon>Synchytriaceae</taxon>
        <taxon>Synchytrium</taxon>
    </lineage>
</organism>
<evidence type="ECO:0000256" key="1">
    <source>
        <dbReference type="ARBA" id="ARBA00004173"/>
    </source>
</evidence>
<dbReference type="EMBL" id="QEAO01000020">
    <property type="protein sequence ID" value="TPX33488.1"/>
    <property type="molecule type" value="Genomic_DNA"/>
</dbReference>
<dbReference type="SUPFAM" id="SSF51735">
    <property type="entry name" value="NAD(P)-binding Rossmann-fold domains"/>
    <property type="match status" value="1"/>
</dbReference>
<keyword evidence="15" id="KW-1185">Reference proteome</keyword>
<dbReference type="SUPFAM" id="SSF50129">
    <property type="entry name" value="GroES-like"/>
    <property type="match status" value="1"/>
</dbReference>
<keyword evidence="6" id="KW-0809">Transit peptide</keyword>
<evidence type="ECO:0000256" key="11">
    <source>
        <dbReference type="ARBA" id="ARBA00038963"/>
    </source>
</evidence>
<dbReference type="PANTHER" id="PTHR43981:SF2">
    <property type="entry name" value="ENOYL-[ACYL-CARRIER-PROTEIN] REDUCTASE, MITOCHONDRIAL"/>
    <property type="match status" value="1"/>
</dbReference>
<dbReference type="RefSeq" id="XP_031024463.1">
    <property type="nucleotide sequence ID" value="XM_031169551.1"/>
</dbReference>
<dbReference type="STRING" id="1806994.A0A507C299"/>
<dbReference type="InterPro" id="IPR020843">
    <property type="entry name" value="ER"/>
</dbReference>
<dbReference type="InterPro" id="IPR036291">
    <property type="entry name" value="NAD(P)-bd_dom_sf"/>
</dbReference>
<keyword evidence="7" id="KW-0560">Oxidoreductase</keyword>
<keyword evidence="10" id="KW-0275">Fatty acid biosynthesis</keyword>
<evidence type="ECO:0000256" key="9">
    <source>
        <dbReference type="ARBA" id="ARBA00023128"/>
    </source>
</evidence>
<dbReference type="SMART" id="SM00829">
    <property type="entry name" value="PKS_ER"/>
    <property type="match status" value="1"/>
</dbReference>
<dbReference type="Pfam" id="PF08240">
    <property type="entry name" value="ADH_N"/>
    <property type="match status" value="1"/>
</dbReference>
<dbReference type="CDD" id="cd08290">
    <property type="entry name" value="ETR"/>
    <property type="match status" value="1"/>
</dbReference>
<dbReference type="InterPro" id="IPR013149">
    <property type="entry name" value="ADH-like_C"/>
</dbReference>
<dbReference type="Pfam" id="PF00107">
    <property type="entry name" value="ADH_zinc_N"/>
    <property type="match status" value="1"/>
</dbReference>
<dbReference type="OrthoDB" id="7482721at2759"/>
<comment type="catalytic activity">
    <reaction evidence="12">
        <text>a 2,3-saturated acyl-[ACP] + NADP(+) = a (2E)-enoyl-[ACP] + NADPH + H(+)</text>
        <dbReference type="Rhea" id="RHEA:22564"/>
        <dbReference type="Rhea" id="RHEA-COMP:9925"/>
        <dbReference type="Rhea" id="RHEA-COMP:9926"/>
        <dbReference type="ChEBI" id="CHEBI:15378"/>
        <dbReference type="ChEBI" id="CHEBI:57783"/>
        <dbReference type="ChEBI" id="CHEBI:58349"/>
        <dbReference type="ChEBI" id="CHEBI:78784"/>
        <dbReference type="ChEBI" id="CHEBI:78785"/>
        <dbReference type="EC" id="1.3.1.104"/>
    </reaction>
</comment>
<keyword evidence="8" id="KW-0443">Lipid metabolism</keyword>
<evidence type="ECO:0000259" key="13">
    <source>
        <dbReference type="SMART" id="SM00829"/>
    </source>
</evidence>
<dbReference type="InterPro" id="IPR011032">
    <property type="entry name" value="GroES-like_sf"/>
</dbReference>
<dbReference type="GO" id="GO:0006633">
    <property type="term" value="P:fatty acid biosynthetic process"/>
    <property type="evidence" value="ECO:0007669"/>
    <property type="project" value="UniProtKB-KW"/>
</dbReference>
<evidence type="ECO:0000256" key="6">
    <source>
        <dbReference type="ARBA" id="ARBA00022946"/>
    </source>
</evidence>
<name>A0A507C299_9FUNG</name>
<dbReference type="FunFam" id="3.40.50.720:FF:000112">
    <property type="entry name" value="Enoyl-[acyl-carrier-protein] reductase 1, mitochondrial"/>
    <property type="match status" value="1"/>
</dbReference>
<dbReference type="GO" id="GO:0005739">
    <property type="term" value="C:mitochondrion"/>
    <property type="evidence" value="ECO:0007669"/>
    <property type="project" value="UniProtKB-SubCell"/>
</dbReference>
<comment type="caution">
    <text evidence="14">The sequence shown here is derived from an EMBL/GenBank/DDBJ whole genome shotgun (WGS) entry which is preliminary data.</text>
</comment>
<keyword evidence="9" id="KW-0496">Mitochondrion</keyword>
<dbReference type="GO" id="GO:0141148">
    <property type="term" value="F:enoyl-[acyl-carrier-protein] reductase (NADPH) activity"/>
    <property type="evidence" value="ECO:0007669"/>
    <property type="project" value="UniProtKB-EC"/>
</dbReference>
<evidence type="ECO:0000256" key="3">
    <source>
        <dbReference type="ARBA" id="ARBA00022516"/>
    </source>
</evidence>
<dbReference type="InterPro" id="IPR013154">
    <property type="entry name" value="ADH-like_N"/>
</dbReference>
<sequence length="377" mass="40752">MRRASFIITASSYKPLLCNRIFPRHSSTALAICHAKYGDPAKVLKIQKIPLGSVYDNNVKIKFLAAPINPADINQIQGVYPVKPIFHPEFGAIAGTEGVAEVVATGLKVKDLQVGDWVIPVEAGWGTWRDYAIAQPSDLLKLSIKAGDKVSALSAASITVNPSTAYRMLTDFVLLEPSDVVIQNGANSAVGQAVIQLAAAWGIKTVNIVRSRPDLPALVDKLKSLGATLVLTEEELATPAAKEQVKALKAPPIQLALNCVGGSNASNMARLLGDNAHLVTYGGMSRQPLSLPASAFIFKHLTTHGYWMTRWYRTHSKQERTAMIDELFKLIRAGKLREPDAQIHDVKDTSDASQEAFTSVVGNTLQGFSTGKTVLKF</sequence>
<comment type="subcellular location">
    <subcellularLocation>
        <location evidence="1">Mitochondrion</location>
    </subcellularLocation>
</comment>
<protein>
    <recommendedName>
        <fullName evidence="11">enoyl-[acyl-carrier-protein] reductase</fullName>
        <ecNumber evidence="11">1.3.1.104</ecNumber>
    </recommendedName>
</protein>
<evidence type="ECO:0000256" key="8">
    <source>
        <dbReference type="ARBA" id="ARBA00023098"/>
    </source>
</evidence>
<feature type="domain" description="Enoyl reductase (ER)" evidence="13">
    <location>
        <begin position="39"/>
        <end position="375"/>
    </location>
</feature>
<gene>
    <name evidence="14" type="ORF">SmJEL517_g03623</name>
</gene>
<keyword evidence="4" id="KW-0276">Fatty acid metabolism</keyword>
<evidence type="ECO:0000256" key="2">
    <source>
        <dbReference type="ARBA" id="ARBA00010371"/>
    </source>
</evidence>
<dbReference type="PANTHER" id="PTHR43981">
    <property type="entry name" value="ENOYL-[ACYL-CARRIER-PROTEIN] REDUCTASE, MITOCHONDRIAL"/>
    <property type="match status" value="1"/>
</dbReference>
<keyword evidence="5" id="KW-0521">NADP</keyword>
<evidence type="ECO:0000256" key="7">
    <source>
        <dbReference type="ARBA" id="ARBA00023002"/>
    </source>
</evidence>
<dbReference type="InterPro" id="IPR051034">
    <property type="entry name" value="Mito_Enoyl-ACP_Reductase"/>
</dbReference>
<dbReference type="EC" id="1.3.1.104" evidence="11"/>
<evidence type="ECO:0000256" key="12">
    <source>
        <dbReference type="ARBA" id="ARBA00048843"/>
    </source>
</evidence>
<evidence type="ECO:0000256" key="4">
    <source>
        <dbReference type="ARBA" id="ARBA00022832"/>
    </source>
</evidence>
<dbReference type="Gene3D" id="3.40.50.720">
    <property type="entry name" value="NAD(P)-binding Rossmann-like Domain"/>
    <property type="match status" value="1"/>
</dbReference>
<accession>A0A507C299</accession>
<dbReference type="Proteomes" id="UP000319731">
    <property type="component" value="Unassembled WGS sequence"/>
</dbReference>